<keyword evidence="8" id="KW-1185">Reference proteome</keyword>
<evidence type="ECO:0000256" key="3">
    <source>
        <dbReference type="ARBA" id="ARBA00022843"/>
    </source>
</evidence>
<feature type="compositionally biased region" description="Acidic residues" evidence="6">
    <location>
        <begin position="1298"/>
        <end position="1313"/>
    </location>
</feature>
<keyword evidence="3" id="KW-0832">Ubl conjugation</keyword>
<proteinExistence type="inferred from homology"/>
<dbReference type="GO" id="GO:0031573">
    <property type="term" value="P:mitotic intra-S DNA damage checkpoint signaling"/>
    <property type="evidence" value="ECO:0007669"/>
    <property type="project" value="TreeGrafter"/>
</dbReference>
<feature type="compositionally biased region" description="Acidic residues" evidence="6">
    <location>
        <begin position="1270"/>
        <end position="1281"/>
    </location>
</feature>
<name>A0A9P6MZF2_9FUNG</name>
<sequence length="1368" mass="153203">MNLTTGPLAFFSICQQAGLTLGTNGAQNVLHVEPSRFQRDAARLIQRSQPDSGYIESFLESLQEHLEDPLNLKSCLVPISVPGAKGESLIRILLGIDILQPGLMDRLLDRIFDYLNEDAKESSIPKLILQQMKWLNNIIEPTQLTSKLLEVTGMSPISIQRDIITSLPEIVPDSEHRTVVLGLVELMENSSELMVPILDALSNLNLQSEVLTVEPDTVGEVIETIRANLDFESINKLQKSSKQKSKSRAPNQTPEVLILDALKSGIRFQKFVTDAWYKALVAIPKAEIVGSLLTHIGSGSTVEIDASLAVLHNILKASRPALNEFSVFIKGVLDYIENLTLEQIRLLFVLLGSLAREDEISGNSGTLLIDLNILIRKQLSNPLEGFKKIGVMGAIAMVQAFGVQEKGSNDRGSSSQAVVSHHQAEVDPLLKISVLYLQMIRDSCQKSSVCLALTYDELATMVISGNLDSKLILWIKEEFSNQFAGTFVCAANETFSMKENRNIAMERWMNLDGPESELSIAVMPSLCADMTESASQGASPNPPDELVYLCSLFKLLQATEKITGENGLDDIDGLLGCGITMFKRDYLEDVAEVYSTEICHTIAQGLLCAINWFREISNAFSYDASDQTMARVIIRLQQISELELMLRHVLKSVPGFRPLEARHVKLKDSARGATATTNSIAIQSTSTAILSQKLSRGMDIDSRPRPLFVHSNEIITFESLTPYLREFEVDVFHVLRVIEPIKHEVLEGTDMCQVKSVQLQYPELLFLLKDLFTKISFKLPAPVSHAPFGKKAQPAMVNNTLLVRMSTKDFVYGVLKVTPFIVTKTRLMLTILYTDEEVSDQRGEPVDSSIILDCLNISLKVILALLSWNEIKGSDQKELRLELLKSLAVDKKSENELIEIKKSINLSAVAAEAFFSLSTWREMMPNFESSVALLEVLDKLLDLVPRNQETSVKASSLATEPDRLAFVLGQQIGRSDVRLKMINEYVTRVLPSYLDQDEGQSELHPLLIANTFTTYTKVLHIQLAALAGEFCEEDFEDTKLALDHISSLCLCFQRLAAFVKSNDKREVLGVTLKHSKVFMEQFIKRVLPFLGIHFRGHQDTVAKIFKNHLQAATRSLQSVCGHAKASREQTLMVMVPSIKKTMESLIFEVKLMLENNDAGAAFWLGNLKHRNLRGEEISSQLPDISDEDQGQDVDDEVDELNSGSDAEVLEKNAAKKSKKRSRSSATKGTASGKNAKQPKKQKLPKSKASPNSSAETREDEARIHTRSDMSDDEDQLADDDEVQKKPKMIQSRKNNREIDEEEADELEEEDDYDDRMLEMKEERAERRRRERNPYIDDAAMEDDDEEEDEEEEDIEESEELDEEDEDDD</sequence>
<comment type="similarity">
    <text evidence="5">Belongs to the Fanconi anemia protein FANCD2 family.</text>
</comment>
<comment type="subcellular location">
    <subcellularLocation>
        <location evidence="1">Nucleus</location>
    </subcellularLocation>
</comment>
<evidence type="ECO:0000256" key="1">
    <source>
        <dbReference type="ARBA" id="ARBA00004123"/>
    </source>
</evidence>
<reference evidence="7" key="1">
    <citation type="journal article" date="2020" name="Fungal Divers.">
        <title>Resolving the Mortierellaceae phylogeny through synthesis of multi-gene phylogenetics and phylogenomics.</title>
        <authorList>
            <person name="Vandepol N."/>
            <person name="Liber J."/>
            <person name="Desiro A."/>
            <person name="Na H."/>
            <person name="Kennedy M."/>
            <person name="Barry K."/>
            <person name="Grigoriev I.V."/>
            <person name="Miller A.N."/>
            <person name="O'Donnell K."/>
            <person name="Stajich J.E."/>
            <person name="Bonito G."/>
        </authorList>
    </citation>
    <scope>NUCLEOTIDE SEQUENCE</scope>
    <source>
        <strain evidence="7">NRRL 2769</strain>
    </source>
</reference>
<dbReference type="GO" id="GO:0000793">
    <property type="term" value="C:condensed chromosome"/>
    <property type="evidence" value="ECO:0007669"/>
    <property type="project" value="TreeGrafter"/>
</dbReference>
<dbReference type="PANTHER" id="PTHR32086">
    <property type="entry name" value="FANCONI ANEMIA GROUP D2 PROTEIN"/>
    <property type="match status" value="1"/>
</dbReference>
<comment type="caution">
    <text evidence="7">The sequence shown here is derived from an EMBL/GenBank/DDBJ whole genome shotgun (WGS) entry which is preliminary data.</text>
</comment>
<evidence type="ECO:0000256" key="5">
    <source>
        <dbReference type="ARBA" id="ARBA00093456"/>
    </source>
</evidence>
<feature type="compositionally biased region" description="Acidic residues" evidence="6">
    <location>
        <begin position="1338"/>
        <end position="1368"/>
    </location>
</feature>
<keyword evidence="2" id="KW-1017">Isopeptide bond</keyword>
<evidence type="ECO:0000256" key="6">
    <source>
        <dbReference type="SAM" id="MobiDB-lite"/>
    </source>
</evidence>
<dbReference type="Proteomes" id="UP000703661">
    <property type="component" value="Unassembled WGS sequence"/>
</dbReference>
<dbReference type="GO" id="GO:0005634">
    <property type="term" value="C:nucleus"/>
    <property type="evidence" value="ECO:0007669"/>
    <property type="project" value="UniProtKB-SubCell"/>
</dbReference>
<dbReference type="InterPro" id="IPR029448">
    <property type="entry name" value="FANCD2"/>
</dbReference>
<dbReference type="GO" id="GO:0036297">
    <property type="term" value="P:interstrand cross-link repair"/>
    <property type="evidence" value="ECO:0007669"/>
    <property type="project" value="TreeGrafter"/>
</dbReference>
<accession>A0A9P6MZF2</accession>
<dbReference type="EMBL" id="JAAAID010000271">
    <property type="protein sequence ID" value="KAG0019633.1"/>
    <property type="molecule type" value="Genomic_DNA"/>
</dbReference>
<dbReference type="GO" id="GO:1990918">
    <property type="term" value="P:double-strand break repair involved in meiotic recombination"/>
    <property type="evidence" value="ECO:0007669"/>
    <property type="project" value="TreeGrafter"/>
</dbReference>
<dbReference type="PANTHER" id="PTHR32086:SF0">
    <property type="entry name" value="FANCONI ANEMIA GROUP D2 PROTEIN"/>
    <property type="match status" value="1"/>
</dbReference>
<dbReference type="GO" id="GO:0070182">
    <property type="term" value="F:DNA polymerase binding"/>
    <property type="evidence" value="ECO:0007669"/>
    <property type="project" value="TreeGrafter"/>
</dbReference>
<gene>
    <name evidence="7" type="primary">FANCD2</name>
    <name evidence="7" type="ORF">BGZ80_005504</name>
</gene>
<dbReference type="Pfam" id="PF14631">
    <property type="entry name" value="FancD2"/>
    <property type="match status" value="3"/>
</dbReference>
<feature type="compositionally biased region" description="Basic residues" evidence="6">
    <location>
        <begin position="1236"/>
        <end position="1245"/>
    </location>
</feature>
<feature type="compositionally biased region" description="Acidic residues" evidence="6">
    <location>
        <begin position="1184"/>
        <end position="1199"/>
    </location>
</feature>
<feature type="region of interest" description="Disordered" evidence="6">
    <location>
        <begin position="1178"/>
        <end position="1368"/>
    </location>
</feature>
<evidence type="ECO:0000313" key="8">
    <source>
        <dbReference type="Proteomes" id="UP000703661"/>
    </source>
</evidence>
<evidence type="ECO:0000256" key="4">
    <source>
        <dbReference type="ARBA" id="ARBA00023242"/>
    </source>
</evidence>
<feature type="compositionally biased region" description="Basic and acidic residues" evidence="6">
    <location>
        <begin position="1314"/>
        <end position="1334"/>
    </location>
</feature>
<evidence type="ECO:0000256" key="2">
    <source>
        <dbReference type="ARBA" id="ARBA00022499"/>
    </source>
</evidence>
<dbReference type="GO" id="GO:0007129">
    <property type="term" value="P:homologous chromosome pairing at meiosis"/>
    <property type="evidence" value="ECO:0007669"/>
    <property type="project" value="TreeGrafter"/>
</dbReference>
<protein>
    <submittedName>
        <fullName evidence="7">Fanconi anemia group D2 protein</fullName>
    </submittedName>
</protein>
<keyword evidence="4" id="KW-0539">Nucleus</keyword>
<evidence type="ECO:0000313" key="7">
    <source>
        <dbReference type="EMBL" id="KAG0019633.1"/>
    </source>
</evidence>
<organism evidence="7 8">
    <name type="scientific">Entomortierella chlamydospora</name>
    <dbReference type="NCBI Taxonomy" id="101097"/>
    <lineage>
        <taxon>Eukaryota</taxon>
        <taxon>Fungi</taxon>
        <taxon>Fungi incertae sedis</taxon>
        <taxon>Mucoromycota</taxon>
        <taxon>Mortierellomycotina</taxon>
        <taxon>Mortierellomycetes</taxon>
        <taxon>Mortierellales</taxon>
        <taxon>Mortierellaceae</taxon>
        <taxon>Entomortierella</taxon>
    </lineage>
</organism>
<feature type="compositionally biased region" description="Basic and acidic residues" evidence="6">
    <location>
        <begin position="1255"/>
        <end position="1269"/>
    </location>
</feature>